<evidence type="ECO:0000313" key="3">
    <source>
        <dbReference type="Proteomes" id="UP000289166"/>
    </source>
</evidence>
<sequence>MQDIDKELSKIYDFDIDRIYPLKNYYIIETSQGKKVLKSVNYSPERIIFVHGAKEHLYNNDFKSIDRYLYNKSGSPVSFVNGVFYTVSEAVEGRECDFNNRDDVIRASKTLAMLHKASKGYIPPQNSIAKDDLGKLPEYFNKRLEEIKRTKKIAQREKGRFDYLILEYIDYFYELGENALERVYNSMYNEVVKKSCEDRSFCHHDYTHCNIICNNSETSVINFEYCSFELKVYDVANLLRRKMRKCNWNIDEAMVIIDAYTSIEPISKEEFEILKIMLQFPQKFWRVINRYYNSRRIRREKSFVARFNEVIEEIEYHKKFLNEFNKV</sequence>
<dbReference type="InterPro" id="IPR047175">
    <property type="entry name" value="CotS-like"/>
</dbReference>
<proteinExistence type="predicted"/>
<name>A0A4Q0I3D9_9FIRM</name>
<dbReference type="Gene3D" id="3.30.200.20">
    <property type="entry name" value="Phosphorylase Kinase, domain 1"/>
    <property type="match status" value="1"/>
</dbReference>
<dbReference type="InterPro" id="IPR011009">
    <property type="entry name" value="Kinase-like_dom_sf"/>
</dbReference>
<dbReference type="AlphaFoldDB" id="A0A4Q0I3D9"/>
<gene>
    <name evidence="2" type="ORF">EFD62_10780</name>
</gene>
<dbReference type="Proteomes" id="UP000289166">
    <property type="component" value="Unassembled WGS sequence"/>
</dbReference>
<keyword evidence="3" id="KW-1185">Reference proteome</keyword>
<dbReference type="PANTHER" id="PTHR39179:SF1">
    <property type="entry name" value="SPORE COAT PROTEIN I"/>
    <property type="match status" value="1"/>
</dbReference>
<dbReference type="RefSeq" id="WP_069195425.1">
    <property type="nucleotide sequence ID" value="NZ_RLII01000013.1"/>
</dbReference>
<dbReference type="Pfam" id="PF01636">
    <property type="entry name" value="APH"/>
    <property type="match status" value="1"/>
</dbReference>
<dbReference type="GO" id="GO:0042601">
    <property type="term" value="C:endospore-forming forespore"/>
    <property type="evidence" value="ECO:0007669"/>
    <property type="project" value="TreeGrafter"/>
</dbReference>
<dbReference type="OrthoDB" id="9771902at2"/>
<keyword evidence="2" id="KW-0946">Virion</keyword>
<organism evidence="2 3">
    <name type="scientific">Acetivibrio mesophilus</name>
    <dbReference type="NCBI Taxonomy" id="2487273"/>
    <lineage>
        <taxon>Bacteria</taxon>
        <taxon>Bacillati</taxon>
        <taxon>Bacillota</taxon>
        <taxon>Clostridia</taxon>
        <taxon>Eubacteriales</taxon>
        <taxon>Oscillospiraceae</taxon>
        <taxon>Acetivibrio</taxon>
    </lineage>
</organism>
<dbReference type="PANTHER" id="PTHR39179">
    <property type="entry name" value="SPORE COAT PROTEIN I"/>
    <property type="match status" value="1"/>
</dbReference>
<dbReference type="NCBIfam" id="TIGR02906">
    <property type="entry name" value="spore_CotS"/>
    <property type="match status" value="1"/>
</dbReference>
<evidence type="ECO:0000259" key="1">
    <source>
        <dbReference type="Pfam" id="PF01636"/>
    </source>
</evidence>
<dbReference type="Gene3D" id="3.90.1200.10">
    <property type="match status" value="1"/>
</dbReference>
<evidence type="ECO:0000313" key="2">
    <source>
        <dbReference type="EMBL" id="RXE58780.1"/>
    </source>
</evidence>
<dbReference type="EMBL" id="RLII01000013">
    <property type="protein sequence ID" value="RXE58780.1"/>
    <property type="molecule type" value="Genomic_DNA"/>
</dbReference>
<reference evidence="3" key="1">
    <citation type="submission" date="2018-11" db="EMBL/GenBank/DDBJ databases">
        <title>Genome sequencing of a novel mesophilic and cellulolytic organism within the genus Hungateiclostridium.</title>
        <authorList>
            <person name="Rettenmaier R."/>
            <person name="Liebl W."/>
            <person name="Zverlov V."/>
        </authorList>
    </citation>
    <scope>NUCLEOTIDE SEQUENCE [LARGE SCALE GENOMIC DNA]</scope>
    <source>
        <strain evidence="3">N2K1</strain>
    </source>
</reference>
<comment type="caution">
    <text evidence="2">The sequence shown here is derived from an EMBL/GenBank/DDBJ whole genome shotgun (WGS) entry which is preliminary data.</text>
</comment>
<feature type="domain" description="Aminoglycoside phosphotransferase" evidence="1">
    <location>
        <begin position="24"/>
        <end position="241"/>
    </location>
</feature>
<protein>
    <submittedName>
        <fullName evidence="2">CotS family spore coat protein</fullName>
    </submittedName>
</protein>
<dbReference type="InterPro" id="IPR002575">
    <property type="entry name" value="Aminoglycoside_PTrfase"/>
</dbReference>
<dbReference type="InterPro" id="IPR014255">
    <property type="entry name" value="Spore_coat_CotS"/>
</dbReference>
<keyword evidence="2" id="KW-0167">Capsid protein</keyword>
<dbReference type="SUPFAM" id="SSF56112">
    <property type="entry name" value="Protein kinase-like (PK-like)"/>
    <property type="match status" value="1"/>
</dbReference>
<accession>A0A4Q0I3D9</accession>